<organism evidence="2 3">
    <name type="scientific">Candidatus Woesebacteria bacterium GW2011_GWB1_45_5</name>
    <dbReference type="NCBI Taxonomy" id="1618581"/>
    <lineage>
        <taxon>Bacteria</taxon>
        <taxon>Candidatus Woeseibacteriota</taxon>
    </lineage>
</organism>
<comment type="caution">
    <text evidence="2">The sequence shown here is derived from an EMBL/GenBank/DDBJ whole genome shotgun (WGS) entry which is preliminary data.</text>
</comment>
<feature type="domain" description="DNA polymerase III delta subunit-like C-terminal" evidence="1">
    <location>
        <begin position="108"/>
        <end position="161"/>
    </location>
</feature>
<dbReference type="AlphaFoldDB" id="A0A0G1MNC2"/>
<dbReference type="Proteomes" id="UP000034329">
    <property type="component" value="Unassembled WGS sequence"/>
</dbReference>
<name>A0A0G1MNC2_9BACT</name>
<dbReference type="SUPFAM" id="SSF48019">
    <property type="entry name" value="post-AAA+ oligomerization domain-like"/>
    <property type="match status" value="1"/>
</dbReference>
<dbReference type="GO" id="GO:0006260">
    <property type="term" value="P:DNA replication"/>
    <property type="evidence" value="ECO:0007669"/>
    <property type="project" value="InterPro"/>
</dbReference>
<gene>
    <name evidence="2" type="ORF">UX13_C0028G0006</name>
</gene>
<evidence type="ECO:0000259" key="1">
    <source>
        <dbReference type="Pfam" id="PF21694"/>
    </source>
</evidence>
<dbReference type="Pfam" id="PF21694">
    <property type="entry name" value="DNA_pol3_delta_C"/>
    <property type="match status" value="1"/>
</dbReference>
<dbReference type="InterPro" id="IPR008921">
    <property type="entry name" value="DNA_pol3_clamp-load_cplx_C"/>
</dbReference>
<protein>
    <recommendedName>
        <fullName evidence="1">DNA polymerase III delta subunit-like C-terminal domain-containing protein</fullName>
    </recommendedName>
</protein>
<dbReference type="Gene3D" id="1.20.272.10">
    <property type="match status" value="1"/>
</dbReference>
<sequence>LTVIRDYKLVTPKILKSLTKITGTFVIHHTNNLPQTFLKTLPKDTKVEEFKLPKLIWSFLEHLYPRNSDVCIKEFHRIIETDPPEFVFSVIAKHFRDLFWTKTDPGSMQYPSWRAGKLKTQSAKFKEGRLEKIIGSLTEIDVNAKTGKGDLVLSLDLLIIKQLE</sequence>
<proteinExistence type="predicted"/>
<dbReference type="EMBL" id="LCLA01000028">
    <property type="protein sequence ID" value="KKU09856.1"/>
    <property type="molecule type" value="Genomic_DNA"/>
</dbReference>
<reference evidence="2 3" key="1">
    <citation type="journal article" date="2015" name="Nature">
        <title>rRNA introns, odd ribosomes, and small enigmatic genomes across a large radiation of phyla.</title>
        <authorList>
            <person name="Brown C.T."/>
            <person name="Hug L.A."/>
            <person name="Thomas B.C."/>
            <person name="Sharon I."/>
            <person name="Castelle C.J."/>
            <person name="Singh A."/>
            <person name="Wilkins M.J."/>
            <person name="Williams K.H."/>
            <person name="Banfield J.F."/>
        </authorList>
    </citation>
    <scope>NUCLEOTIDE SEQUENCE [LARGE SCALE GENOMIC DNA]</scope>
</reference>
<dbReference type="GO" id="GO:0003677">
    <property type="term" value="F:DNA binding"/>
    <property type="evidence" value="ECO:0007669"/>
    <property type="project" value="InterPro"/>
</dbReference>
<evidence type="ECO:0000313" key="3">
    <source>
        <dbReference type="Proteomes" id="UP000034329"/>
    </source>
</evidence>
<accession>A0A0G1MNC2</accession>
<feature type="non-terminal residue" evidence="2">
    <location>
        <position position="1"/>
    </location>
</feature>
<dbReference type="InterPro" id="IPR048466">
    <property type="entry name" value="DNA_pol3_delta-like_C"/>
</dbReference>
<evidence type="ECO:0000313" key="2">
    <source>
        <dbReference type="EMBL" id="KKU09856.1"/>
    </source>
</evidence>